<proteinExistence type="predicted"/>
<keyword evidence="2" id="KW-1185">Reference proteome</keyword>
<accession>A0A8J2UHF5</accession>
<evidence type="ECO:0000313" key="2">
    <source>
        <dbReference type="Proteomes" id="UP000607559"/>
    </source>
</evidence>
<gene>
    <name evidence="1" type="ORF">GCM10011511_47590</name>
</gene>
<reference evidence="1" key="1">
    <citation type="journal article" date="2014" name="Int. J. Syst. Evol. Microbiol.">
        <title>Complete genome sequence of Corynebacterium casei LMG S-19264T (=DSM 44701T), isolated from a smear-ripened cheese.</title>
        <authorList>
            <consortium name="US DOE Joint Genome Institute (JGI-PGF)"/>
            <person name="Walter F."/>
            <person name="Albersmeier A."/>
            <person name="Kalinowski J."/>
            <person name="Ruckert C."/>
        </authorList>
    </citation>
    <scope>NUCLEOTIDE SEQUENCE</scope>
    <source>
        <strain evidence="1">CGMCC 1.15448</strain>
    </source>
</reference>
<evidence type="ECO:0000313" key="1">
    <source>
        <dbReference type="EMBL" id="GGB18241.1"/>
    </source>
</evidence>
<protein>
    <recommendedName>
        <fullName evidence="3">Lipocalin-like domain-containing protein</fullName>
    </recommendedName>
</protein>
<dbReference type="EMBL" id="BMJC01000005">
    <property type="protein sequence ID" value="GGB18241.1"/>
    <property type="molecule type" value="Genomic_DNA"/>
</dbReference>
<organism evidence="1 2">
    <name type="scientific">Puia dinghuensis</name>
    <dbReference type="NCBI Taxonomy" id="1792502"/>
    <lineage>
        <taxon>Bacteria</taxon>
        <taxon>Pseudomonadati</taxon>
        <taxon>Bacteroidota</taxon>
        <taxon>Chitinophagia</taxon>
        <taxon>Chitinophagales</taxon>
        <taxon>Chitinophagaceae</taxon>
        <taxon>Puia</taxon>
    </lineage>
</organism>
<comment type="caution">
    <text evidence="1">The sequence shown here is derived from an EMBL/GenBank/DDBJ whole genome shotgun (WGS) entry which is preliminary data.</text>
</comment>
<dbReference type="RefSeq" id="WP_188936517.1">
    <property type="nucleotide sequence ID" value="NZ_BMJC01000005.1"/>
</dbReference>
<name>A0A8J2UHF5_9BACT</name>
<reference evidence="1" key="2">
    <citation type="submission" date="2020-09" db="EMBL/GenBank/DDBJ databases">
        <authorList>
            <person name="Sun Q."/>
            <person name="Zhou Y."/>
        </authorList>
    </citation>
    <scope>NUCLEOTIDE SEQUENCE</scope>
    <source>
        <strain evidence="1">CGMCC 1.15448</strain>
    </source>
</reference>
<sequence>MRHLSRSLILALAAGCLVTACRKHNTNPPPDSLLQHRWQVVSLNGEALRYVGKPADYWDFHYGDTLIQFISGKYDTARYTYDSAGKRLVLSPFAPWPYALAFNISTLTSSQLILTSANQQPNFPILDSLRR</sequence>
<dbReference type="AlphaFoldDB" id="A0A8J2UHF5"/>
<dbReference type="Proteomes" id="UP000607559">
    <property type="component" value="Unassembled WGS sequence"/>
</dbReference>
<dbReference type="PROSITE" id="PS51257">
    <property type="entry name" value="PROKAR_LIPOPROTEIN"/>
    <property type="match status" value="1"/>
</dbReference>
<evidence type="ECO:0008006" key="3">
    <source>
        <dbReference type="Google" id="ProtNLM"/>
    </source>
</evidence>